<dbReference type="HOGENOM" id="CLU_2086218_0_0_1"/>
<feature type="region of interest" description="Disordered" evidence="1">
    <location>
        <begin position="1"/>
        <end position="23"/>
    </location>
</feature>
<dbReference type="EMBL" id="KN822064">
    <property type="protein sequence ID" value="KIM60218.1"/>
    <property type="molecule type" value="Genomic_DNA"/>
</dbReference>
<keyword evidence="3" id="KW-1185">Reference proteome</keyword>
<proteinExistence type="predicted"/>
<reference evidence="3" key="2">
    <citation type="submission" date="2015-01" db="EMBL/GenBank/DDBJ databases">
        <title>Evolutionary Origins and Diversification of the Mycorrhizal Mutualists.</title>
        <authorList>
            <consortium name="DOE Joint Genome Institute"/>
            <consortium name="Mycorrhizal Genomics Consortium"/>
            <person name="Kohler A."/>
            <person name="Kuo A."/>
            <person name="Nagy L.G."/>
            <person name="Floudas D."/>
            <person name="Copeland A."/>
            <person name="Barry K.W."/>
            <person name="Cichocki N."/>
            <person name="Veneault-Fourrey C."/>
            <person name="LaButti K."/>
            <person name="Lindquist E.A."/>
            <person name="Lipzen A."/>
            <person name="Lundell T."/>
            <person name="Morin E."/>
            <person name="Murat C."/>
            <person name="Riley R."/>
            <person name="Ohm R."/>
            <person name="Sun H."/>
            <person name="Tunlid A."/>
            <person name="Henrissat B."/>
            <person name="Grigoriev I.V."/>
            <person name="Hibbett D.S."/>
            <person name="Martin F."/>
        </authorList>
    </citation>
    <scope>NUCLEOTIDE SEQUENCE [LARGE SCALE GENOMIC DNA]</scope>
    <source>
        <strain evidence="3">Foug A</strain>
    </source>
</reference>
<reference evidence="2 3" key="1">
    <citation type="submission" date="2014-04" db="EMBL/GenBank/DDBJ databases">
        <authorList>
            <consortium name="DOE Joint Genome Institute"/>
            <person name="Kuo A."/>
            <person name="Kohler A."/>
            <person name="Nagy L.G."/>
            <person name="Floudas D."/>
            <person name="Copeland A."/>
            <person name="Barry K.W."/>
            <person name="Cichocki N."/>
            <person name="Veneault-Fourrey C."/>
            <person name="LaButti K."/>
            <person name="Lindquist E.A."/>
            <person name="Lipzen A."/>
            <person name="Lundell T."/>
            <person name="Morin E."/>
            <person name="Murat C."/>
            <person name="Sun H."/>
            <person name="Tunlid A."/>
            <person name="Henrissat B."/>
            <person name="Grigoriev I.V."/>
            <person name="Hibbett D.S."/>
            <person name="Martin F."/>
            <person name="Nordberg H.P."/>
            <person name="Cantor M.N."/>
            <person name="Hua S.X."/>
        </authorList>
    </citation>
    <scope>NUCLEOTIDE SEQUENCE [LARGE SCALE GENOMIC DNA]</scope>
    <source>
        <strain evidence="2 3">Foug A</strain>
    </source>
</reference>
<accession>A0A0C2ZER0</accession>
<dbReference type="Proteomes" id="UP000053989">
    <property type="component" value="Unassembled WGS sequence"/>
</dbReference>
<dbReference type="InParanoid" id="A0A0C2ZER0"/>
<protein>
    <submittedName>
        <fullName evidence="2">Uncharacterized protein</fullName>
    </submittedName>
</protein>
<evidence type="ECO:0000256" key="1">
    <source>
        <dbReference type="SAM" id="MobiDB-lite"/>
    </source>
</evidence>
<name>A0A0C2ZER0_9AGAM</name>
<dbReference type="AlphaFoldDB" id="A0A0C2ZER0"/>
<evidence type="ECO:0000313" key="2">
    <source>
        <dbReference type="EMBL" id="KIM60218.1"/>
    </source>
</evidence>
<organism evidence="2 3">
    <name type="scientific">Scleroderma citrinum Foug A</name>
    <dbReference type="NCBI Taxonomy" id="1036808"/>
    <lineage>
        <taxon>Eukaryota</taxon>
        <taxon>Fungi</taxon>
        <taxon>Dikarya</taxon>
        <taxon>Basidiomycota</taxon>
        <taxon>Agaricomycotina</taxon>
        <taxon>Agaricomycetes</taxon>
        <taxon>Agaricomycetidae</taxon>
        <taxon>Boletales</taxon>
        <taxon>Sclerodermatineae</taxon>
        <taxon>Sclerodermataceae</taxon>
        <taxon>Scleroderma</taxon>
    </lineage>
</organism>
<evidence type="ECO:0000313" key="3">
    <source>
        <dbReference type="Proteomes" id="UP000053989"/>
    </source>
</evidence>
<sequence length="117" mass="13040">MEGARRSSGPPRQRPNLTADHIPSSYLQSATTLVCVLRRSIYTCTTQKPGINAPSMTACEMDLLHIYVSLAFLQCRRTSIAFSHGGSTEASRDIFLALERSMREWVEGFVCEVCVVR</sequence>
<gene>
    <name evidence="2" type="ORF">SCLCIDRAFT_962442</name>
</gene>